<feature type="transmembrane region" description="Helical" evidence="1">
    <location>
        <begin position="36"/>
        <end position="58"/>
    </location>
</feature>
<protein>
    <submittedName>
        <fullName evidence="2">Uncharacterized protein</fullName>
    </submittedName>
</protein>
<proteinExistence type="predicted"/>
<evidence type="ECO:0000313" key="3">
    <source>
        <dbReference type="Proteomes" id="UP001372338"/>
    </source>
</evidence>
<keyword evidence="1" id="KW-1133">Transmembrane helix</keyword>
<gene>
    <name evidence="2" type="ORF">RIF29_11364</name>
</gene>
<comment type="caution">
    <text evidence="2">The sequence shown here is derived from an EMBL/GenBank/DDBJ whole genome shotgun (WGS) entry which is preliminary data.</text>
</comment>
<evidence type="ECO:0000313" key="2">
    <source>
        <dbReference type="EMBL" id="KAK7282519.1"/>
    </source>
</evidence>
<keyword evidence="3" id="KW-1185">Reference proteome</keyword>
<sequence>MFDVVPSVISLWLLGVATNVVLFSAKRSRKSVQRKLTIRIIQYHTLFFSLTLSLSLSVNKYSSPSSFSSVNYKVHFDLIISMNTF</sequence>
<dbReference type="Proteomes" id="UP001372338">
    <property type="component" value="Unassembled WGS sequence"/>
</dbReference>
<reference evidence="2 3" key="1">
    <citation type="submission" date="2024-01" db="EMBL/GenBank/DDBJ databases">
        <title>The genomes of 5 underutilized Papilionoideae crops provide insights into root nodulation and disease resistanc.</title>
        <authorList>
            <person name="Yuan L."/>
        </authorList>
    </citation>
    <scope>NUCLEOTIDE SEQUENCE [LARGE SCALE GENOMIC DNA]</scope>
    <source>
        <strain evidence="2">ZHUSHIDOU_FW_LH</strain>
        <tissue evidence="2">Leaf</tissue>
    </source>
</reference>
<dbReference type="AlphaFoldDB" id="A0AAN9IM30"/>
<accession>A0AAN9IM30</accession>
<dbReference type="EMBL" id="JAYWIO010000002">
    <property type="protein sequence ID" value="KAK7282519.1"/>
    <property type="molecule type" value="Genomic_DNA"/>
</dbReference>
<organism evidence="2 3">
    <name type="scientific">Crotalaria pallida</name>
    <name type="common">Smooth rattlebox</name>
    <name type="synonym">Crotalaria striata</name>
    <dbReference type="NCBI Taxonomy" id="3830"/>
    <lineage>
        <taxon>Eukaryota</taxon>
        <taxon>Viridiplantae</taxon>
        <taxon>Streptophyta</taxon>
        <taxon>Embryophyta</taxon>
        <taxon>Tracheophyta</taxon>
        <taxon>Spermatophyta</taxon>
        <taxon>Magnoliopsida</taxon>
        <taxon>eudicotyledons</taxon>
        <taxon>Gunneridae</taxon>
        <taxon>Pentapetalae</taxon>
        <taxon>rosids</taxon>
        <taxon>fabids</taxon>
        <taxon>Fabales</taxon>
        <taxon>Fabaceae</taxon>
        <taxon>Papilionoideae</taxon>
        <taxon>50 kb inversion clade</taxon>
        <taxon>genistoids sensu lato</taxon>
        <taxon>core genistoids</taxon>
        <taxon>Crotalarieae</taxon>
        <taxon>Crotalaria</taxon>
    </lineage>
</organism>
<keyword evidence="1" id="KW-0812">Transmembrane</keyword>
<keyword evidence="1" id="KW-0472">Membrane</keyword>
<name>A0AAN9IM30_CROPI</name>
<evidence type="ECO:0000256" key="1">
    <source>
        <dbReference type="SAM" id="Phobius"/>
    </source>
</evidence>
<feature type="transmembrane region" description="Helical" evidence="1">
    <location>
        <begin position="6"/>
        <end position="24"/>
    </location>
</feature>